<dbReference type="WBParaSite" id="JU765_v2.g12828.t1">
    <property type="protein sequence ID" value="JU765_v2.g12828.t1"/>
    <property type="gene ID" value="JU765_v2.g12828"/>
</dbReference>
<reference evidence="2" key="1">
    <citation type="submission" date="2022-11" db="UniProtKB">
        <authorList>
            <consortium name="WormBaseParasite"/>
        </authorList>
    </citation>
    <scope>IDENTIFICATION</scope>
</reference>
<evidence type="ECO:0000313" key="2">
    <source>
        <dbReference type="WBParaSite" id="JU765_v2.g12828.t1"/>
    </source>
</evidence>
<accession>A0AC34Q4G1</accession>
<proteinExistence type="predicted"/>
<name>A0AC34Q4G1_9BILA</name>
<organism evidence="1 2">
    <name type="scientific">Panagrolaimus sp. JU765</name>
    <dbReference type="NCBI Taxonomy" id="591449"/>
    <lineage>
        <taxon>Eukaryota</taxon>
        <taxon>Metazoa</taxon>
        <taxon>Ecdysozoa</taxon>
        <taxon>Nematoda</taxon>
        <taxon>Chromadorea</taxon>
        <taxon>Rhabditida</taxon>
        <taxon>Tylenchina</taxon>
        <taxon>Panagrolaimomorpha</taxon>
        <taxon>Panagrolaimoidea</taxon>
        <taxon>Panagrolaimidae</taxon>
        <taxon>Panagrolaimus</taxon>
    </lineage>
</organism>
<protein>
    <submittedName>
        <fullName evidence="2">Xylose isomerase-like TIM barrel domain-containing protein</fullName>
    </submittedName>
</protein>
<sequence>MAGLMDSKFSKNEMEEIFIQNLKFANDKFEKEGIELLIEPINSYTIPNYFLNSIDDGIKILEKIGSRNVKLLFDVFHIQQIHGQLTALIKKYQHLIGHIQIAQVPNRNEPDSPGEINYEYIFDVLKETNNDWIIGCEYFNKNPNTTNWMEKYGLEF</sequence>
<dbReference type="Proteomes" id="UP000887576">
    <property type="component" value="Unplaced"/>
</dbReference>
<evidence type="ECO:0000313" key="1">
    <source>
        <dbReference type="Proteomes" id="UP000887576"/>
    </source>
</evidence>